<keyword evidence="3 7" id="KW-0732">Signal</keyword>
<evidence type="ECO:0000313" key="10">
    <source>
        <dbReference type="Proteomes" id="UP000308349"/>
    </source>
</evidence>
<proteinExistence type="predicted"/>
<dbReference type="AlphaFoldDB" id="A0A5R8PC44"/>
<sequence length="178" mass="18108">MKRPIFLIALMAMLTLASGVASAHSSLVSSSPNAGESLPKAPDQVELVFNQAISPSFPTVAITAQSGERFDDGTATVEGEFVRTRVDRQVPAGTYTVGYRVVSADGHPITGSYEFTVTGTPGTSAEATTAAPTPAAAQPSEPETAGGPPPGAIIGLVAFAVAAVGGLGWVLVRSRRKA</sequence>
<evidence type="ECO:0000256" key="3">
    <source>
        <dbReference type="ARBA" id="ARBA00022729"/>
    </source>
</evidence>
<dbReference type="GO" id="GO:0005507">
    <property type="term" value="F:copper ion binding"/>
    <property type="evidence" value="ECO:0007669"/>
    <property type="project" value="InterPro"/>
</dbReference>
<dbReference type="Pfam" id="PF04234">
    <property type="entry name" value="CopC"/>
    <property type="match status" value="1"/>
</dbReference>
<protein>
    <submittedName>
        <fullName evidence="9">Copper resistance protein CopC</fullName>
    </submittedName>
</protein>
<dbReference type="GO" id="GO:0030313">
    <property type="term" value="C:cell envelope"/>
    <property type="evidence" value="ECO:0007669"/>
    <property type="project" value="UniProtKB-SubCell"/>
</dbReference>
<dbReference type="EMBL" id="VBUU01000016">
    <property type="protein sequence ID" value="TLG08826.1"/>
    <property type="molecule type" value="Genomic_DNA"/>
</dbReference>
<dbReference type="InterPro" id="IPR014756">
    <property type="entry name" value="Ig_E-set"/>
</dbReference>
<evidence type="ECO:0000256" key="2">
    <source>
        <dbReference type="ARBA" id="ARBA00022723"/>
    </source>
</evidence>
<dbReference type="InterPro" id="IPR007348">
    <property type="entry name" value="CopC_dom"/>
</dbReference>
<gene>
    <name evidence="9" type="ORF">FEK35_16745</name>
</gene>
<keyword evidence="6" id="KW-0812">Transmembrane</keyword>
<keyword evidence="6" id="KW-0472">Membrane</keyword>
<feature type="signal peptide" evidence="7">
    <location>
        <begin position="1"/>
        <end position="23"/>
    </location>
</feature>
<name>A0A5R8PC44_9NOCA</name>
<feature type="transmembrane region" description="Helical" evidence="6">
    <location>
        <begin position="152"/>
        <end position="172"/>
    </location>
</feature>
<comment type="caution">
    <text evidence="9">The sequence shown here is derived from an EMBL/GenBank/DDBJ whole genome shotgun (WGS) entry which is preliminary data.</text>
</comment>
<keyword evidence="4" id="KW-0186">Copper</keyword>
<dbReference type="SUPFAM" id="SSF81296">
    <property type="entry name" value="E set domains"/>
    <property type="match status" value="1"/>
</dbReference>
<dbReference type="PANTHER" id="PTHR34820">
    <property type="entry name" value="INNER MEMBRANE PROTEIN YEBZ"/>
    <property type="match status" value="1"/>
</dbReference>
<keyword evidence="6" id="KW-1133">Transmembrane helix</keyword>
<evidence type="ECO:0000256" key="6">
    <source>
        <dbReference type="SAM" id="Phobius"/>
    </source>
</evidence>
<dbReference type="OrthoDB" id="5242236at2"/>
<comment type="subcellular location">
    <subcellularLocation>
        <location evidence="1">Cell envelope</location>
    </subcellularLocation>
</comment>
<evidence type="ECO:0000259" key="8">
    <source>
        <dbReference type="Pfam" id="PF04234"/>
    </source>
</evidence>
<dbReference type="GO" id="GO:0005886">
    <property type="term" value="C:plasma membrane"/>
    <property type="evidence" value="ECO:0007669"/>
    <property type="project" value="TreeGrafter"/>
</dbReference>
<evidence type="ECO:0000256" key="4">
    <source>
        <dbReference type="ARBA" id="ARBA00023008"/>
    </source>
</evidence>
<dbReference type="GO" id="GO:0042597">
    <property type="term" value="C:periplasmic space"/>
    <property type="evidence" value="ECO:0007669"/>
    <property type="project" value="InterPro"/>
</dbReference>
<evidence type="ECO:0000256" key="7">
    <source>
        <dbReference type="SAM" id="SignalP"/>
    </source>
</evidence>
<feature type="domain" description="CopC" evidence="8">
    <location>
        <begin position="24"/>
        <end position="117"/>
    </location>
</feature>
<reference evidence="9 10" key="1">
    <citation type="submission" date="2019-05" db="EMBL/GenBank/DDBJ databases">
        <title>Genomes sequences of two Nocardia cyriacigeorgica environmental isolates, type strains Nocardia asteroides ATCC 19247 and Nocardia cyriacigeorgica DSM 44484.</title>
        <authorList>
            <person name="Vautrin F."/>
            <person name="Bergeron E."/>
            <person name="Dubost A."/>
            <person name="Abrouk D."/>
            <person name="Rodriguez Nava V."/>
            <person name="Pujic P."/>
        </authorList>
    </citation>
    <scope>NUCLEOTIDE SEQUENCE [LARGE SCALE GENOMIC DNA]</scope>
    <source>
        <strain evidence="9 10">EML 1456</strain>
    </source>
</reference>
<dbReference type="Proteomes" id="UP000308349">
    <property type="component" value="Unassembled WGS sequence"/>
</dbReference>
<organism evidence="9 10">
    <name type="scientific">Nocardia cyriacigeorgica</name>
    <dbReference type="NCBI Taxonomy" id="135487"/>
    <lineage>
        <taxon>Bacteria</taxon>
        <taxon>Bacillati</taxon>
        <taxon>Actinomycetota</taxon>
        <taxon>Actinomycetes</taxon>
        <taxon>Mycobacteriales</taxon>
        <taxon>Nocardiaceae</taxon>
        <taxon>Nocardia</taxon>
    </lineage>
</organism>
<evidence type="ECO:0000313" key="9">
    <source>
        <dbReference type="EMBL" id="TLG08826.1"/>
    </source>
</evidence>
<feature type="chain" id="PRO_5024447932" evidence="7">
    <location>
        <begin position="24"/>
        <end position="178"/>
    </location>
</feature>
<dbReference type="RefSeq" id="WP_138456943.1">
    <property type="nucleotide sequence ID" value="NZ_VBUU01000016.1"/>
</dbReference>
<feature type="region of interest" description="Disordered" evidence="5">
    <location>
        <begin position="120"/>
        <end position="149"/>
    </location>
</feature>
<dbReference type="GO" id="GO:0046688">
    <property type="term" value="P:response to copper ion"/>
    <property type="evidence" value="ECO:0007669"/>
    <property type="project" value="InterPro"/>
</dbReference>
<accession>A0A5R8PC44</accession>
<dbReference type="GO" id="GO:0006825">
    <property type="term" value="P:copper ion transport"/>
    <property type="evidence" value="ECO:0007669"/>
    <property type="project" value="InterPro"/>
</dbReference>
<keyword evidence="2" id="KW-0479">Metal-binding</keyword>
<dbReference type="Gene3D" id="2.60.40.1220">
    <property type="match status" value="1"/>
</dbReference>
<dbReference type="InterPro" id="IPR032694">
    <property type="entry name" value="CopC/D"/>
</dbReference>
<evidence type="ECO:0000256" key="1">
    <source>
        <dbReference type="ARBA" id="ARBA00004196"/>
    </source>
</evidence>
<dbReference type="InterPro" id="IPR014755">
    <property type="entry name" value="Cu-Rt/internalin_Ig-like"/>
</dbReference>
<evidence type="ECO:0000256" key="5">
    <source>
        <dbReference type="SAM" id="MobiDB-lite"/>
    </source>
</evidence>
<dbReference type="PANTHER" id="PTHR34820:SF4">
    <property type="entry name" value="INNER MEMBRANE PROTEIN YEBZ"/>
    <property type="match status" value="1"/>
</dbReference>